<name>A0ACB5TMR4_CANBO</name>
<keyword evidence="2" id="KW-1185">Reference proteome</keyword>
<proteinExistence type="predicted"/>
<protein>
    <submittedName>
        <fullName evidence="1">Unnamed protein product</fullName>
    </submittedName>
</protein>
<accession>A0ACB5TMR4</accession>
<dbReference type="EMBL" id="BSXV01001109">
    <property type="protein sequence ID" value="GME91790.1"/>
    <property type="molecule type" value="Genomic_DNA"/>
</dbReference>
<evidence type="ECO:0000313" key="2">
    <source>
        <dbReference type="Proteomes" id="UP001165101"/>
    </source>
</evidence>
<reference evidence="1" key="1">
    <citation type="submission" date="2023-04" db="EMBL/GenBank/DDBJ databases">
        <title>Candida boidinii NBRC 1967.</title>
        <authorList>
            <person name="Ichikawa N."/>
            <person name="Sato H."/>
            <person name="Tonouchi N."/>
        </authorList>
    </citation>
    <scope>NUCLEOTIDE SEQUENCE</scope>
    <source>
        <strain evidence="1">NBRC 1967</strain>
    </source>
</reference>
<gene>
    <name evidence="1" type="ORF">Cboi01_000244700</name>
</gene>
<sequence length="141" mass="15347">MSSFNFSVDHRLFRLIPMTRLIPTDPDPGHPREQRTTSGTRASPSPISIPSLARTDPSATGHYSEQAHHQSNGTALTASLLDLQPLASPPSIIPCRRPPAAHAAVPVPTPLSEQSDAHFGAHSDSHSELLEVFHLRFQTQH</sequence>
<evidence type="ECO:0000313" key="1">
    <source>
        <dbReference type="EMBL" id="GME91790.1"/>
    </source>
</evidence>
<comment type="caution">
    <text evidence="1">The sequence shown here is derived from an EMBL/GenBank/DDBJ whole genome shotgun (WGS) entry which is preliminary data.</text>
</comment>
<organism evidence="1 2">
    <name type="scientific">Candida boidinii</name>
    <name type="common">Yeast</name>
    <dbReference type="NCBI Taxonomy" id="5477"/>
    <lineage>
        <taxon>Eukaryota</taxon>
        <taxon>Fungi</taxon>
        <taxon>Dikarya</taxon>
        <taxon>Ascomycota</taxon>
        <taxon>Saccharomycotina</taxon>
        <taxon>Pichiomycetes</taxon>
        <taxon>Pichiales</taxon>
        <taxon>Pichiaceae</taxon>
        <taxon>Ogataea</taxon>
        <taxon>Ogataea/Candida clade</taxon>
    </lineage>
</organism>
<dbReference type="Proteomes" id="UP001165101">
    <property type="component" value="Unassembled WGS sequence"/>
</dbReference>